<dbReference type="GO" id="GO:0042128">
    <property type="term" value="P:nitrate assimilation"/>
    <property type="evidence" value="ECO:0007669"/>
    <property type="project" value="UniProtKB-KW"/>
</dbReference>
<dbReference type="InterPro" id="IPR001610">
    <property type="entry name" value="PAC"/>
</dbReference>
<dbReference type="CDD" id="cd17341">
    <property type="entry name" value="MFS_NRT2_like"/>
    <property type="match status" value="1"/>
</dbReference>
<keyword evidence="7 8" id="KW-0472">Membrane</keyword>
<keyword evidence="4 8" id="KW-0812">Transmembrane</keyword>
<dbReference type="InterPro" id="IPR020846">
    <property type="entry name" value="MFS_dom"/>
</dbReference>
<dbReference type="Pfam" id="PF07690">
    <property type="entry name" value="MFS_1"/>
    <property type="match status" value="1"/>
</dbReference>
<feature type="domain" description="PAS" evidence="9">
    <location>
        <begin position="393"/>
        <end position="432"/>
    </location>
</feature>
<reference evidence="11 12" key="1">
    <citation type="submission" date="2016-10" db="EMBL/GenBank/DDBJ databases">
        <authorList>
            <person name="de Groot N.N."/>
        </authorList>
    </citation>
    <scope>NUCLEOTIDE SEQUENCE [LARGE SCALE GENOMIC DNA]</scope>
    <source>
        <strain evidence="11 12">CGMCC 1.10449</strain>
    </source>
</reference>
<dbReference type="InterPro" id="IPR035965">
    <property type="entry name" value="PAS-like_dom_sf"/>
</dbReference>
<feature type="transmembrane region" description="Helical" evidence="8">
    <location>
        <begin position="275"/>
        <end position="292"/>
    </location>
</feature>
<dbReference type="Pfam" id="PF13426">
    <property type="entry name" value="PAS_9"/>
    <property type="match status" value="1"/>
</dbReference>
<accession>A0A1H1EG57</accession>
<dbReference type="Proteomes" id="UP000199444">
    <property type="component" value="Unassembled WGS sequence"/>
</dbReference>
<feature type="transmembrane region" description="Helical" evidence="8">
    <location>
        <begin position="134"/>
        <end position="159"/>
    </location>
</feature>
<evidence type="ECO:0000313" key="11">
    <source>
        <dbReference type="EMBL" id="SDQ87449.1"/>
    </source>
</evidence>
<dbReference type="InterPro" id="IPR044772">
    <property type="entry name" value="NO3_transporter"/>
</dbReference>
<evidence type="ECO:0000256" key="4">
    <source>
        <dbReference type="ARBA" id="ARBA00022692"/>
    </source>
</evidence>
<dbReference type="InterPro" id="IPR000014">
    <property type="entry name" value="PAS"/>
</dbReference>
<dbReference type="CDD" id="cd00130">
    <property type="entry name" value="PAS"/>
    <property type="match status" value="1"/>
</dbReference>
<name>A0A1H1EG57_9BACI</name>
<dbReference type="STRING" id="553311.SAMN05216231_2864"/>
<dbReference type="Gene3D" id="3.30.450.20">
    <property type="entry name" value="PAS domain"/>
    <property type="match status" value="1"/>
</dbReference>
<dbReference type="InterPro" id="IPR036259">
    <property type="entry name" value="MFS_trans_sf"/>
</dbReference>
<dbReference type="InterPro" id="IPR011701">
    <property type="entry name" value="MFS"/>
</dbReference>
<feature type="transmembrane region" description="Helical" evidence="8">
    <location>
        <begin position="51"/>
        <end position="71"/>
    </location>
</feature>
<proteinExistence type="inferred from homology"/>
<keyword evidence="6" id="KW-0534">Nitrate assimilation</keyword>
<feature type="transmembrane region" description="Helical" evidence="8">
    <location>
        <begin position="245"/>
        <end position="263"/>
    </location>
</feature>
<evidence type="ECO:0000256" key="1">
    <source>
        <dbReference type="ARBA" id="ARBA00004651"/>
    </source>
</evidence>
<dbReference type="Gene3D" id="1.20.1250.20">
    <property type="entry name" value="MFS general substrate transporter like domains"/>
    <property type="match status" value="2"/>
</dbReference>
<dbReference type="PROSITE" id="PS50112">
    <property type="entry name" value="PAS"/>
    <property type="match status" value="1"/>
</dbReference>
<evidence type="ECO:0000256" key="7">
    <source>
        <dbReference type="ARBA" id="ARBA00023136"/>
    </source>
</evidence>
<keyword evidence="12" id="KW-1185">Reference proteome</keyword>
<dbReference type="NCBIfam" id="TIGR00229">
    <property type="entry name" value="sensory_box"/>
    <property type="match status" value="1"/>
</dbReference>
<dbReference type="EMBL" id="FNKD01000003">
    <property type="protein sequence ID" value="SDQ87449.1"/>
    <property type="molecule type" value="Genomic_DNA"/>
</dbReference>
<comment type="subcellular location">
    <subcellularLocation>
        <location evidence="1">Cell membrane</location>
        <topology evidence="1">Multi-pass membrane protein</topology>
    </subcellularLocation>
</comment>
<comment type="similarity">
    <text evidence="2">Belongs to the major facilitator superfamily. Nitrate/nitrite porter (TC 2.A.1.8) family.</text>
</comment>
<dbReference type="AlphaFoldDB" id="A0A1H1EG57"/>
<feature type="domain" description="Major facilitator superfamily (MFS) profile" evidence="10">
    <location>
        <begin position="12"/>
        <end position="387"/>
    </location>
</feature>
<feature type="transmembrane region" description="Helical" evidence="8">
    <location>
        <begin position="165"/>
        <end position="184"/>
    </location>
</feature>
<gene>
    <name evidence="11" type="ORF">SAMN05216231_2864</name>
</gene>
<sequence length="508" mass="56080">MKGVVILNKQKLQLPLQTLSLVVGFMVWVILSSLMPFIKEDINLTMGQVSWVTAVPVILGSILRVPIGYWTNRFGARWIFLISLIFLIFPVYYISIANSFIGLIIAGLFIGVGGAIFSTGVTSLPKYYPKERHGFVNGIYGVGNIGTALTAFGAPIIAGQFGWEVTVRLLIIPLILFAILNFIFGDRKEPKVSTPLKDQIKAVYLNQKLWFLSLFYFLTFGSFVAFTVYLPNFLVSEFNLTEVDAGLRTAGFIALCTLIRPLGGWLGDKFDPFKILILVFTGLTLSGVLLSFSPTITLYTVGTLTVAICSGIGNGTIFKLVPFYFSKQGGIVNGIVAAMGGLGGFFPPLILSTVFSLTGHYAIGFMALSQFALASLIIVIWMYYTDKLNLSNQIVENTGQGVMVTDTNGYITNVNKAFTEVTGYTAEEALGEKTKILSSGYHTADFYQSMWDELDKKHYWQGDIWNKRKNGEVYHEWLTISAIEGDEGEIIKYVGIFSDISNEEPSVN</sequence>
<feature type="transmembrane region" description="Helical" evidence="8">
    <location>
        <begin position="330"/>
        <end position="355"/>
    </location>
</feature>
<evidence type="ECO:0000259" key="9">
    <source>
        <dbReference type="PROSITE" id="PS50112"/>
    </source>
</evidence>
<dbReference type="SMART" id="SM00091">
    <property type="entry name" value="PAS"/>
    <property type="match status" value="1"/>
</dbReference>
<evidence type="ECO:0000256" key="5">
    <source>
        <dbReference type="ARBA" id="ARBA00022989"/>
    </source>
</evidence>
<dbReference type="SMART" id="SM00086">
    <property type="entry name" value="PAC"/>
    <property type="match status" value="1"/>
</dbReference>
<dbReference type="PROSITE" id="PS50850">
    <property type="entry name" value="MFS"/>
    <property type="match status" value="1"/>
</dbReference>
<feature type="transmembrane region" description="Helical" evidence="8">
    <location>
        <begin position="209"/>
        <end position="230"/>
    </location>
</feature>
<evidence type="ECO:0000256" key="3">
    <source>
        <dbReference type="ARBA" id="ARBA00022448"/>
    </source>
</evidence>
<dbReference type="GO" id="GO:0005886">
    <property type="term" value="C:plasma membrane"/>
    <property type="evidence" value="ECO:0007669"/>
    <property type="project" value="UniProtKB-SubCell"/>
</dbReference>
<dbReference type="PANTHER" id="PTHR23515">
    <property type="entry name" value="HIGH-AFFINITY NITRATE TRANSPORTER 2.3"/>
    <property type="match status" value="1"/>
</dbReference>
<evidence type="ECO:0000256" key="6">
    <source>
        <dbReference type="ARBA" id="ARBA00023063"/>
    </source>
</evidence>
<keyword evidence="3" id="KW-0813">Transport</keyword>
<dbReference type="SUPFAM" id="SSF55785">
    <property type="entry name" value="PYP-like sensor domain (PAS domain)"/>
    <property type="match status" value="1"/>
</dbReference>
<evidence type="ECO:0000256" key="2">
    <source>
        <dbReference type="ARBA" id="ARBA00008432"/>
    </source>
</evidence>
<feature type="transmembrane region" description="Helical" evidence="8">
    <location>
        <begin position="100"/>
        <end position="122"/>
    </location>
</feature>
<keyword evidence="5 8" id="KW-1133">Transmembrane helix</keyword>
<dbReference type="SUPFAM" id="SSF103473">
    <property type="entry name" value="MFS general substrate transporter"/>
    <property type="match status" value="1"/>
</dbReference>
<evidence type="ECO:0000256" key="8">
    <source>
        <dbReference type="SAM" id="Phobius"/>
    </source>
</evidence>
<dbReference type="GO" id="GO:0015112">
    <property type="term" value="F:nitrate transmembrane transporter activity"/>
    <property type="evidence" value="ECO:0007669"/>
    <property type="project" value="InterPro"/>
</dbReference>
<feature type="transmembrane region" description="Helical" evidence="8">
    <location>
        <begin position="78"/>
        <end position="94"/>
    </location>
</feature>
<evidence type="ECO:0000313" key="12">
    <source>
        <dbReference type="Proteomes" id="UP000199444"/>
    </source>
</evidence>
<feature type="transmembrane region" description="Helical" evidence="8">
    <location>
        <begin position="361"/>
        <end position="384"/>
    </location>
</feature>
<feature type="transmembrane region" description="Helical" evidence="8">
    <location>
        <begin position="298"/>
        <end position="318"/>
    </location>
</feature>
<evidence type="ECO:0000259" key="10">
    <source>
        <dbReference type="PROSITE" id="PS50850"/>
    </source>
</evidence>
<protein>
    <submittedName>
        <fullName evidence="11">MFS transporter, NNP family, nitrate/nitrite transporter</fullName>
    </submittedName>
</protein>
<organism evidence="11 12">
    <name type="scientific">Virgibacillus salinus</name>
    <dbReference type="NCBI Taxonomy" id="553311"/>
    <lineage>
        <taxon>Bacteria</taxon>
        <taxon>Bacillati</taxon>
        <taxon>Bacillota</taxon>
        <taxon>Bacilli</taxon>
        <taxon>Bacillales</taxon>
        <taxon>Bacillaceae</taxon>
        <taxon>Virgibacillus</taxon>
    </lineage>
</organism>